<keyword evidence="2" id="KW-1185">Reference proteome</keyword>
<reference evidence="1 2" key="1">
    <citation type="submission" date="2019-08" db="EMBL/GenBank/DDBJ databases">
        <title>A chromosome-level genome assembly, high-density linkage maps, and genome scans reveal the genomic architecture of hybrid incompatibilities underlying speciation via character displacement in darters (Percidae: Etheostominae).</title>
        <authorList>
            <person name="Moran R.L."/>
            <person name="Catchen J.M."/>
            <person name="Fuller R.C."/>
        </authorList>
    </citation>
    <scope>NUCLEOTIDE SEQUENCE [LARGE SCALE GENOMIC DNA]</scope>
    <source>
        <strain evidence="1">EspeVRDwgs_2016</strain>
        <tissue evidence="1">Muscle</tissue>
    </source>
</reference>
<gene>
    <name evidence="1" type="ORF">FQN60_004581</name>
</gene>
<organism evidence="1 2">
    <name type="scientific">Etheostoma spectabile</name>
    <name type="common">orangethroat darter</name>
    <dbReference type="NCBI Taxonomy" id="54343"/>
    <lineage>
        <taxon>Eukaryota</taxon>
        <taxon>Metazoa</taxon>
        <taxon>Chordata</taxon>
        <taxon>Craniata</taxon>
        <taxon>Vertebrata</taxon>
        <taxon>Euteleostomi</taxon>
        <taxon>Actinopterygii</taxon>
        <taxon>Neopterygii</taxon>
        <taxon>Teleostei</taxon>
        <taxon>Neoteleostei</taxon>
        <taxon>Acanthomorphata</taxon>
        <taxon>Eupercaria</taxon>
        <taxon>Perciformes</taxon>
        <taxon>Percoidei</taxon>
        <taxon>Percidae</taxon>
        <taxon>Etheostomatinae</taxon>
        <taxon>Etheostoma</taxon>
    </lineage>
</organism>
<sequence>MENKDLLVEDVIMFQVDHRVSRAFQSGQQQNKGRGMCGCILEGLTAGCSGARGTLETWGCPGLGGESKCNSTHGLLPMTFNPHLFSKQGPPNKPTSLRKVLMFSSRLAGLKRTKLCLDGISICISDCSAKNTSLSILARFVKLAFGAYRAV</sequence>
<evidence type="ECO:0000313" key="1">
    <source>
        <dbReference type="EMBL" id="KAA8593747.1"/>
    </source>
</evidence>
<dbReference type="Proteomes" id="UP000327493">
    <property type="component" value="Chromosome 3"/>
</dbReference>
<accession>A0A5J5DK18</accession>
<proteinExistence type="predicted"/>
<protein>
    <submittedName>
        <fullName evidence="1">Uncharacterized protein</fullName>
    </submittedName>
</protein>
<dbReference type="EMBL" id="VOFY01000003">
    <property type="protein sequence ID" value="KAA8593747.1"/>
    <property type="molecule type" value="Genomic_DNA"/>
</dbReference>
<name>A0A5J5DK18_9PERO</name>
<dbReference type="AlphaFoldDB" id="A0A5J5DK18"/>
<comment type="caution">
    <text evidence="1">The sequence shown here is derived from an EMBL/GenBank/DDBJ whole genome shotgun (WGS) entry which is preliminary data.</text>
</comment>
<evidence type="ECO:0000313" key="2">
    <source>
        <dbReference type="Proteomes" id="UP000327493"/>
    </source>
</evidence>